<evidence type="ECO:0000313" key="2">
    <source>
        <dbReference type="EMBL" id="KAK8512563.1"/>
    </source>
</evidence>
<name>A0ABR2BZP7_9ROSI</name>
<keyword evidence="3" id="KW-1185">Reference proteome</keyword>
<protein>
    <submittedName>
        <fullName evidence="2">Uncharacterized protein</fullName>
    </submittedName>
</protein>
<dbReference type="EMBL" id="JBBPBM010000072">
    <property type="protein sequence ID" value="KAK8512563.1"/>
    <property type="molecule type" value="Genomic_DNA"/>
</dbReference>
<dbReference type="PANTHER" id="PTHR35992">
    <property type="entry name" value="CYTOMATRIX PROTEIN-LIKE PROTEIN"/>
    <property type="match status" value="1"/>
</dbReference>
<organism evidence="2 3">
    <name type="scientific">Hibiscus sabdariffa</name>
    <name type="common">roselle</name>
    <dbReference type="NCBI Taxonomy" id="183260"/>
    <lineage>
        <taxon>Eukaryota</taxon>
        <taxon>Viridiplantae</taxon>
        <taxon>Streptophyta</taxon>
        <taxon>Embryophyta</taxon>
        <taxon>Tracheophyta</taxon>
        <taxon>Spermatophyta</taxon>
        <taxon>Magnoliopsida</taxon>
        <taxon>eudicotyledons</taxon>
        <taxon>Gunneridae</taxon>
        <taxon>Pentapetalae</taxon>
        <taxon>rosids</taxon>
        <taxon>malvids</taxon>
        <taxon>Malvales</taxon>
        <taxon>Malvaceae</taxon>
        <taxon>Malvoideae</taxon>
        <taxon>Hibiscus</taxon>
    </lineage>
</organism>
<accession>A0ABR2BZP7</accession>
<comment type="caution">
    <text evidence="2">The sequence shown here is derived from an EMBL/GenBank/DDBJ whole genome shotgun (WGS) entry which is preliminary data.</text>
</comment>
<feature type="coiled-coil region" evidence="1">
    <location>
        <begin position="27"/>
        <end position="54"/>
    </location>
</feature>
<proteinExistence type="predicted"/>
<keyword evidence="1" id="KW-0175">Coiled coil</keyword>
<gene>
    <name evidence="2" type="ORF">V6N12_075137</name>
</gene>
<feature type="coiled-coil region" evidence="1">
    <location>
        <begin position="195"/>
        <end position="267"/>
    </location>
</feature>
<evidence type="ECO:0000313" key="3">
    <source>
        <dbReference type="Proteomes" id="UP001472677"/>
    </source>
</evidence>
<dbReference type="Proteomes" id="UP001472677">
    <property type="component" value="Unassembled WGS sequence"/>
</dbReference>
<sequence length="452" mass="51378">MGTKTRSTVSSEREKWDKIFQGLVKMLKSQQQHLETLAQERKVLEDRIKLQYERWASDVRLYEGQISQMKTDLESKEIACVLEAAKSGLMVGLKQREADLCKLKLEETADELCDFRVWFDILRSKDAPKETKKGMPRCEDCDSKCITSTALEGDLRKLKLEYENLASQKSSQIAALMAENKFAWNQLNILGSQYMDKLNGKNSELEKANRKIEVLISNMEDLSSSNAEKDEINERLKSEVSQKEADANKLNEEVSKLSREVELLRKSRNFSCTPLIRRCSEGGRTSVKGCENGGRDGFDDIMKKDQSARVSDILNDNGKGSRSLKRKKDEEIESALSQDKLTSCIFLACNLSYATITTMLHGGKFLVLCSSSLCNCMSRTSNLTTLLFISMVQFISRCTNKRRLMFPENGNMWSSSRYVIEPQSWNLSQVRSPYNLDRVLLGSSIKDEVNCV</sequence>
<dbReference type="PANTHER" id="PTHR35992:SF1">
    <property type="entry name" value="CYTOMATRIX PROTEIN-LIKE PROTEIN"/>
    <property type="match status" value="1"/>
</dbReference>
<reference evidence="2 3" key="1">
    <citation type="journal article" date="2024" name="G3 (Bethesda)">
        <title>Genome assembly of Hibiscus sabdariffa L. provides insights into metabolisms of medicinal natural products.</title>
        <authorList>
            <person name="Kim T."/>
        </authorList>
    </citation>
    <scope>NUCLEOTIDE SEQUENCE [LARGE SCALE GENOMIC DNA]</scope>
    <source>
        <strain evidence="2">TK-2024</strain>
        <tissue evidence="2">Old leaves</tissue>
    </source>
</reference>
<evidence type="ECO:0000256" key="1">
    <source>
        <dbReference type="SAM" id="Coils"/>
    </source>
</evidence>